<comment type="caution">
    <text evidence="2">The sequence shown here is derived from an EMBL/GenBank/DDBJ whole genome shotgun (WGS) entry which is preliminary data.</text>
</comment>
<dbReference type="OrthoDB" id="434619at2759"/>
<reference evidence="2" key="1">
    <citation type="submission" date="2021-07" db="EMBL/GenBank/DDBJ databases">
        <authorList>
            <person name="Branca A.L. A."/>
        </authorList>
    </citation>
    <scope>NUCLEOTIDE SEQUENCE</scope>
</reference>
<evidence type="ECO:0000256" key="1">
    <source>
        <dbReference type="SAM" id="MobiDB-lite"/>
    </source>
</evidence>
<dbReference type="EMBL" id="CAJVPD010000292">
    <property type="protein sequence ID" value="CAG8425532.1"/>
    <property type="molecule type" value="Genomic_DNA"/>
</dbReference>
<feature type="region of interest" description="Disordered" evidence="1">
    <location>
        <begin position="313"/>
        <end position="337"/>
    </location>
</feature>
<proteinExistence type="predicted"/>
<protein>
    <recommendedName>
        <fullName evidence="4">THO complex subunit Tho1</fullName>
    </recommendedName>
</protein>
<feature type="compositionally biased region" description="Polar residues" evidence="1">
    <location>
        <begin position="37"/>
        <end position="54"/>
    </location>
</feature>
<feature type="region of interest" description="Disordered" evidence="1">
    <location>
        <begin position="581"/>
        <end position="704"/>
    </location>
</feature>
<dbReference type="AlphaFoldDB" id="A0A9W4JW44"/>
<dbReference type="Proteomes" id="UP001152592">
    <property type="component" value="Unassembled WGS sequence"/>
</dbReference>
<name>A0A9W4JW44_9EURO</name>
<accession>A0A9W4JW44</accession>
<dbReference type="GO" id="GO:0006406">
    <property type="term" value="P:mRNA export from nucleus"/>
    <property type="evidence" value="ECO:0007669"/>
    <property type="project" value="TreeGrafter"/>
</dbReference>
<dbReference type="PANTHER" id="PTHR13265">
    <property type="entry name" value="THO COMPLEX SUBUNIT 1"/>
    <property type="match status" value="1"/>
</dbReference>
<feature type="compositionally biased region" description="Basic and acidic residues" evidence="1">
    <location>
        <begin position="313"/>
        <end position="326"/>
    </location>
</feature>
<dbReference type="PANTHER" id="PTHR13265:SF0">
    <property type="entry name" value="HPR1"/>
    <property type="match status" value="1"/>
</dbReference>
<dbReference type="Pfam" id="PF11957">
    <property type="entry name" value="efThoc1"/>
    <property type="match status" value="1"/>
</dbReference>
<feature type="compositionally biased region" description="Basic and acidic residues" evidence="1">
    <location>
        <begin position="587"/>
        <end position="597"/>
    </location>
</feature>
<feature type="compositionally biased region" description="Polar residues" evidence="1">
    <location>
        <begin position="234"/>
        <end position="245"/>
    </location>
</feature>
<dbReference type="GO" id="GO:0000445">
    <property type="term" value="C:THO complex part of transcription export complex"/>
    <property type="evidence" value="ECO:0007669"/>
    <property type="project" value="TreeGrafter"/>
</dbReference>
<sequence length="704" mass="79361">MANEEIVHIQVYRRQVDSLLSRAAQVKPDKQIEPPLSESQLGEPTWQLSPEDQKATEQLSQQTRLAAVEIAFREKFYRVLASTSIDDPAFIQIWNLLDLVSIFSDNEKCEPGLIFWLIEELLDSQTIDGCRKVFDYLESRRERNTKNHFKQKSLVILRSCNELLRRLSRAEDTVFCGRVFIYLFQSFPLGDKSSVNLRGEFHSENVTTFDEITKQPTDDQQQDTTMTEGPEPTGSENAEATSEKTASVPKVVVSGDGKKSENVDLDALYPLFWSLQASFSSPSQIFESERFASFKAGLEATLSAFRNINTEMENHSASRASEDARKSSKRKRISDDTEVATSFNPKYLTSRDLFDLEVSDTAFRRHVLVQALILLDFVLSLTPQAKTRLVNTTNKSVLYGFTLNEEDTKWAIKIRRQIGDYLQQGPEGKFYYRMVDTVLSRDKNWARWKAEGCPLIERPAISSSEYTTYRENAVKMYANKRLRPSPMGSLDLKFLSDSEALANIERLKESDRYSVPSTDTFLKGIMDDEMDLDLAMTDEDKAVAQGAIDSKSWRILRLSAKTKLASFDKLDSNNLQILFAAPTTNQESDRNTGDPKDLPQSLDGVQDLPDPTKKNEEENNDSVDNSQKAEPNEPAEAQESVENKDSALEPESNQSATAPGVPQALEEDQEMQDNKDATTEEPQDPSVEKNEDLAASSAPSETPA</sequence>
<evidence type="ECO:0000313" key="2">
    <source>
        <dbReference type="EMBL" id="CAG8425532.1"/>
    </source>
</evidence>
<feature type="region of interest" description="Disordered" evidence="1">
    <location>
        <begin position="31"/>
        <end position="54"/>
    </location>
</feature>
<gene>
    <name evidence="2" type="ORF">PSALAMII_LOCUS10213</name>
</gene>
<feature type="region of interest" description="Disordered" evidence="1">
    <location>
        <begin position="208"/>
        <end position="247"/>
    </location>
</feature>
<organism evidence="2 3">
    <name type="scientific">Penicillium salamii</name>
    <dbReference type="NCBI Taxonomy" id="1612424"/>
    <lineage>
        <taxon>Eukaryota</taxon>
        <taxon>Fungi</taxon>
        <taxon>Dikarya</taxon>
        <taxon>Ascomycota</taxon>
        <taxon>Pezizomycotina</taxon>
        <taxon>Eurotiomycetes</taxon>
        <taxon>Eurotiomycetidae</taxon>
        <taxon>Eurotiales</taxon>
        <taxon>Aspergillaceae</taxon>
        <taxon>Penicillium</taxon>
    </lineage>
</organism>
<dbReference type="InterPro" id="IPR021861">
    <property type="entry name" value="THO_THOC1"/>
</dbReference>
<evidence type="ECO:0008006" key="4">
    <source>
        <dbReference type="Google" id="ProtNLM"/>
    </source>
</evidence>
<evidence type="ECO:0000313" key="3">
    <source>
        <dbReference type="Proteomes" id="UP001152592"/>
    </source>
</evidence>